<dbReference type="FunFam" id="3.40.50.300:FF:000326">
    <property type="entry name" value="P-loop containing nucleoside triphosphate hydrolase"/>
    <property type="match status" value="1"/>
</dbReference>
<dbReference type="OrthoDB" id="6513042at2759"/>
<dbReference type="InterPro" id="IPR041677">
    <property type="entry name" value="DNA2/NAM7_AAA_11"/>
</dbReference>
<dbReference type="InterPro" id="IPR024481">
    <property type="entry name" value="Helicase_Sen1_N"/>
</dbReference>
<evidence type="ECO:0000259" key="13">
    <source>
        <dbReference type="Pfam" id="PF13086"/>
    </source>
</evidence>
<dbReference type="PANTHER" id="PTHR10887">
    <property type="entry name" value="DNA2/NAM7 HELICASE FAMILY"/>
    <property type="match status" value="1"/>
</dbReference>
<feature type="compositionally biased region" description="Low complexity" evidence="11">
    <location>
        <begin position="1703"/>
        <end position="1713"/>
    </location>
</feature>
<comment type="similarity">
    <text evidence="2">Belongs to the DNA2/NAM7 helicase family.</text>
</comment>
<keyword evidence="10" id="KW-0687">Ribonucleoprotein</keyword>
<sequence length="1933" mass="216938">MAPQPINEVVSEWFTKFRAIPADVHILCPKISDDDVEDYAAPSDTDEGEKRKKRVEEGEERIATVYWTSLLLAMPKAKTEQCMEEFGNRLSGALRKCDKCVMNWHMKRKAFLSKFQEDYNEEAVREVQRLFSTLDFNSLDKGLKWAQESIDKVKSETGAFKVASLGAERGPFLLTIYEALCCVPYLSLPDKRQDFLSVFYKVNAKKPLRLGSGSVLPATTAFLFAEDPVALRFAKACWETLEPSSLTPEQFDWAVAGPLAEAMREVGTLDPTRPDLYPKIQQFWEGFFLILRSLGEHLITHNLAEMDVNVALYTPLFNHLQFCNSEAILVNLIKVITTLLEKAPSAFGVLGHAACARAGFDALTDVLESFLTVANANGQFPTTLQRSFVLPNNILHLNAVVNMAHQFRFQLVEWAEKRSQPFDANKAALRVIRTALELDSRTTAEECKGIHLGKPYQTVVKRESASLWDGFLDLLYPGNLDQARHVLHGMFPLLCVEAFRPERKAVKPMERSKILFNEHFEKLTGVVGTVLQRLSQFNATELDDLSRDGMKVILAFSFHGADVIREAAIELLKAMTKKATSSDAVIQLVHQQPSGTIRIFNYAINQTVKPPIDEGCGIEDDVLSALCDPATGLLRTASLSPPELDTVFSWWTTQWHWVETVFKYTEKWSYYIEIPVMTNLCRQMIELAESLVAEDALLASALKENFLKKNGDTPQDDSKVQADMMRKVLNTCSKYLYGLTKMLRLRDTYLISITTKIVCKLLERLREFDLEIGTNSRSFIYRTCKITPEGKYEIGTNLTRQQKAELLMALDGDDAEIEIIAERKALEPQKLKKQSKLDLWTKAGVGERSNRDDVLELSSTIDSRRSVLDQIAQRQAKGKVPLSKPVRPAAPKLAPGVGDAARIKALKESRLQAKEEKKRRDREFAAKMKGAQPEAPALRSEIMVDTSEEEEEDSEDEDLDAFMQKQQAGLKAQNEAERLRARALLQSHRAPIKKRKQNLTEKDIRARIDPNMGPLHRAILEWDIFHEGDELAYKDTFSPLLLHEAWRSFVTAMEEATSKPFGMKIASRMNFDGFIQVTSSMPQTEKGRERPVSEGDIVVISKAENPLQDRQAPHCLSRVHKIQFKQGSLEIEYRVSPKSLSIIPELMPNKVLHVAKITNMTTIEREYATLQGLQHYDLLEEVLEAKPSPILKYSEEAVQSYMNTYSLNPAQATATPGTGKTKTITAMVGCLLTGQLTGPTPAPKTGGGSVKKLLVCAPSNAAVDELVLRLKQGVTTTRGTQRSINVIRLGRSDAINAGVKDVTLEELVNRRLQAENVMDAIKSDRDKIHVEAAEIKQKVDELWVKVSIARDSGDRVEMTKHQRELDEWKRRQARIGSQLDELKSSGKTVSREIDIKRLQFQREILGEAHVLCATLSGSGHEIFKKLTDVDFETVIIDEAAQCVELSALIPLKYGCLKCILVARYGYDQSLFVRMQRCHPQNVHLLDRQYRMHPHISMFPSREFYEGKLIDGADMASLRQQPWHASADTFSPYRFFDVKDYSTFDFKRKIGIITPYKAQLYELRNRFAARYGNDITETIEFNTTDAFQGRECEIIIFSCVRASPTGGIGFMTDIRRMNVGLTRAKSSLWILGDSRALVQGEFWGKLIDDARQRQVYTEGDVLAQLRRPTQRRVLPILDRSPPTEPHPQPPPDIPMPDANPPPLSTTTTTTTTSSGVSRPPTQQIPSRAPDHQGGGIPMGILARRVPSIDSQGNVSPHMPSVVGRPVIHPTAHNPDNSEAKKRRHDGHDISGPDTKKLNLNKPSNRNGLRRISGLISPSSLSIPSILSIHSIHSSLLLDRPLILDLDLKGPIRPVLAVDLLNPSPASEARKHKLKTLVPAPRSFFMDVKCPGCFTITTVFSHAQTVVICQGCTTVLCQPTGGKARLTEGCSFRRK</sequence>
<evidence type="ECO:0000256" key="3">
    <source>
        <dbReference type="ARBA" id="ARBA00010919"/>
    </source>
</evidence>
<keyword evidence="5" id="KW-0378">Hydrolase</keyword>
<evidence type="ECO:0000313" key="17">
    <source>
        <dbReference type="Proteomes" id="UP000838763"/>
    </source>
</evidence>
<feature type="compositionally biased region" description="Polar residues" evidence="11">
    <location>
        <begin position="1714"/>
        <end position="1724"/>
    </location>
</feature>
<keyword evidence="4" id="KW-0547">Nucleotide-binding</keyword>
<feature type="compositionally biased region" description="Pro residues" evidence="11">
    <location>
        <begin position="1681"/>
        <end position="1702"/>
    </location>
</feature>
<dbReference type="PANTHER" id="PTHR10887:SF495">
    <property type="entry name" value="HELICASE SENATAXIN ISOFORM X1-RELATED"/>
    <property type="match status" value="1"/>
</dbReference>
<dbReference type="InterPro" id="IPR027417">
    <property type="entry name" value="P-loop_NTPase"/>
</dbReference>
<dbReference type="GO" id="GO:0005524">
    <property type="term" value="F:ATP binding"/>
    <property type="evidence" value="ECO:0007669"/>
    <property type="project" value="UniProtKB-KW"/>
</dbReference>
<dbReference type="GO" id="GO:0005840">
    <property type="term" value="C:ribosome"/>
    <property type="evidence" value="ECO:0007669"/>
    <property type="project" value="UniProtKB-KW"/>
</dbReference>
<evidence type="ECO:0000256" key="9">
    <source>
        <dbReference type="ARBA" id="ARBA00022980"/>
    </source>
</evidence>
<evidence type="ECO:0000256" key="11">
    <source>
        <dbReference type="SAM" id="MobiDB-lite"/>
    </source>
</evidence>
<dbReference type="HAMAP" id="MF_00371">
    <property type="entry name" value="Ribosomal_eS27"/>
    <property type="match status" value="1"/>
</dbReference>
<feature type="compositionally biased region" description="Basic and acidic residues" evidence="11">
    <location>
        <begin position="1774"/>
        <end position="1795"/>
    </location>
</feature>
<feature type="compositionally biased region" description="Basic and acidic residues" evidence="11">
    <location>
        <begin position="908"/>
        <end position="926"/>
    </location>
</feature>
<dbReference type="GO" id="GO:0016787">
    <property type="term" value="F:hydrolase activity"/>
    <property type="evidence" value="ECO:0007669"/>
    <property type="project" value="UniProtKB-KW"/>
</dbReference>
<dbReference type="Proteomes" id="UP000838763">
    <property type="component" value="Unassembled WGS sequence"/>
</dbReference>
<evidence type="ECO:0000256" key="4">
    <source>
        <dbReference type="ARBA" id="ARBA00022741"/>
    </source>
</evidence>
<evidence type="ECO:0000256" key="1">
    <source>
        <dbReference type="ARBA" id="ARBA00001947"/>
    </source>
</evidence>
<feature type="domain" description="DNA2/NAM7 helicase-like C-terminal" evidence="14">
    <location>
        <begin position="1466"/>
        <end position="1541"/>
    </location>
</feature>
<dbReference type="Gene3D" id="2.20.25.100">
    <property type="entry name" value="Zn-binding ribosomal proteins"/>
    <property type="match status" value="1"/>
</dbReference>
<feature type="region of interest" description="Disordered" evidence="11">
    <location>
        <begin position="908"/>
        <end position="936"/>
    </location>
</feature>
<feature type="domain" description="DNA2/NAM7 helicase helicase" evidence="13">
    <location>
        <begin position="1215"/>
        <end position="1461"/>
    </location>
</feature>
<dbReference type="CDD" id="cd18042">
    <property type="entry name" value="DEXXQc_SETX"/>
    <property type="match status" value="1"/>
</dbReference>
<feature type="domain" description="DNA2/NAM7 helicase-like C-terminal" evidence="14">
    <location>
        <begin position="1546"/>
        <end position="1633"/>
    </location>
</feature>
<dbReference type="GO" id="GO:0001147">
    <property type="term" value="F:transcription termination site sequence-specific DNA binding"/>
    <property type="evidence" value="ECO:0007669"/>
    <property type="project" value="TreeGrafter"/>
</dbReference>
<keyword evidence="9" id="KW-0689">Ribosomal protein</keyword>
<evidence type="ECO:0000256" key="10">
    <source>
        <dbReference type="ARBA" id="ARBA00023274"/>
    </source>
</evidence>
<dbReference type="InterPro" id="IPR047187">
    <property type="entry name" value="SF1_C_Upf1"/>
</dbReference>
<dbReference type="GO" id="GO:0004386">
    <property type="term" value="F:helicase activity"/>
    <property type="evidence" value="ECO:0007669"/>
    <property type="project" value="UniProtKB-KW"/>
</dbReference>
<gene>
    <name evidence="16" type="ORF">PPNO1_LOCUS897</name>
</gene>
<dbReference type="Pfam" id="PF01667">
    <property type="entry name" value="Ribosomal_S27e"/>
    <property type="match status" value="1"/>
</dbReference>
<evidence type="ECO:0000256" key="5">
    <source>
        <dbReference type="ARBA" id="ARBA00022801"/>
    </source>
</evidence>
<dbReference type="InterPro" id="IPR045055">
    <property type="entry name" value="DNA2/NAM7-like"/>
</dbReference>
<dbReference type="InterPro" id="IPR056474">
    <property type="entry name" value="SEN1_barrel"/>
</dbReference>
<dbReference type="Pfam" id="PF13087">
    <property type="entry name" value="AAA_12"/>
    <property type="match status" value="2"/>
</dbReference>
<comment type="similarity">
    <text evidence="3">Belongs to the eukaryotic ribosomal protein eS27 family.</text>
</comment>
<comment type="cofactor">
    <cofactor evidence="1">
        <name>Zn(2+)</name>
        <dbReference type="ChEBI" id="CHEBI:29105"/>
    </cofactor>
</comment>
<dbReference type="GO" id="GO:0006412">
    <property type="term" value="P:translation"/>
    <property type="evidence" value="ECO:0007669"/>
    <property type="project" value="InterPro"/>
</dbReference>
<evidence type="ECO:0000259" key="15">
    <source>
        <dbReference type="Pfam" id="PF23576"/>
    </source>
</evidence>
<dbReference type="GO" id="GO:0006369">
    <property type="term" value="P:termination of RNA polymerase II transcription"/>
    <property type="evidence" value="ECO:0007669"/>
    <property type="project" value="TreeGrafter"/>
</dbReference>
<dbReference type="InterPro" id="IPR000592">
    <property type="entry name" value="Ribosomal_eS27"/>
</dbReference>
<keyword evidence="8" id="KW-0067">ATP-binding</keyword>
<evidence type="ECO:0000259" key="12">
    <source>
        <dbReference type="Pfam" id="PF12726"/>
    </source>
</evidence>
<evidence type="ECO:0008006" key="18">
    <source>
        <dbReference type="Google" id="ProtNLM"/>
    </source>
</evidence>
<protein>
    <recommendedName>
        <fullName evidence="18">40S ribosomal protein S27</fullName>
    </recommendedName>
</protein>
<dbReference type="InterPro" id="IPR041679">
    <property type="entry name" value="DNA2/NAM7-like_C"/>
</dbReference>
<dbReference type="Pfam" id="PF12726">
    <property type="entry name" value="SEN1_N"/>
    <property type="match status" value="2"/>
</dbReference>
<evidence type="ECO:0000256" key="7">
    <source>
        <dbReference type="ARBA" id="ARBA00022833"/>
    </source>
</evidence>
<organism evidence="16 17">
    <name type="scientific">Parascedosporium putredinis</name>
    <dbReference type="NCBI Taxonomy" id="1442378"/>
    <lineage>
        <taxon>Eukaryota</taxon>
        <taxon>Fungi</taxon>
        <taxon>Dikarya</taxon>
        <taxon>Ascomycota</taxon>
        <taxon>Pezizomycotina</taxon>
        <taxon>Sordariomycetes</taxon>
        <taxon>Hypocreomycetidae</taxon>
        <taxon>Microascales</taxon>
        <taxon>Microascaceae</taxon>
        <taxon>Parascedosporium</taxon>
    </lineage>
</organism>
<feature type="region of interest" description="Disordered" evidence="11">
    <location>
        <begin position="876"/>
        <end position="895"/>
    </location>
</feature>
<dbReference type="Pfam" id="PF13086">
    <property type="entry name" value="AAA_11"/>
    <property type="match status" value="1"/>
</dbReference>
<dbReference type="InterPro" id="IPR023407">
    <property type="entry name" value="Ribosomal_eS27_Zn-bd_dom_sf"/>
</dbReference>
<dbReference type="FunFam" id="2.20.25.100:FF:000001">
    <property type="entry name" value="40S ribosomal protein S27"/>
    <property type="match status" value="1"/>
</dbReference>
<dbReference type="GO" id="GO:0003735">
    <property type="term" value="F:structural constituent of ribosome"/>
    <property type="evidence" value="ECO:0007669"/>
    <property type="project" value="InterPro"/>
</dbReference>
<dbReference type="GO" id="GO:0016604">
    <property type="term" value="C:nuclear body"/>
    <property type="evidence" value="ECO:0007669"/>
    <property type="project" value="TreeGrafter"/>
</dbReference>
<evidence type="ECO:0000259" key="14">
    <source>
        <dbReference type="Pfam" id="PF13087"/>
    </source>
</evidence>
<dbReference type="GO" id="GO:1990904">
    <property type="term" value="C:ribonucleoprotein complex"/>
    <property type="evidence" value="ECO:0007669"/>
    <property type="project" value="UniProtKB-KW"/>
</dbReference>
<proteinExistence type="inferred from homology"/>
<feature type="domain" description="Helicase SEN1 beta-barrel" evidence="15">
    <location>
        <begin position="1057"/>
        <end position="1157"/>
    </location>
</feature>
<dbReference type="Pfam" id="PF23576">
    <property type="entry name" value="SEN1_barrel"/>
    <property type="match status" value="1"/>
</dbReference>
<dbReference type="Gene3D" id="3.40.50.300">
    <property type="entry name" value="P-loop containing nucleotide triphosphate hydrolases"/>
    <property type="match status" value="3"/>
</dbReference>
<dbReference type="SUPFAM" id="SSF52540">
    <property type="entry name" value="P-loop containing nucleoside triphosphate hydrolases"/>
    <property type="match status" value="1"/>
</dbReference>
<evidence type="ECO:0000256" key="2">
    <source>
        <dbReference type="ARBA" id="ARBA00007913"/>
    </source>
</evidence>
<keyword evidence="6" id="KW-0347">Helicase</keyword>
<reference evidence="16" key="1">
    <citation type="submission" date="2022-11" db="EMBL/GenBank/DDBJ databases">
        <authorList>
            <person name="Scott C."/>
            <person name="Bruce N."/>
        </authorList>
    </citation>
    <scope>NUCLEOTIDE SEQUENCE</scope>
</reference>
<feature type="domain" description="Helicase Sen1 N-terminal" evidence="12">
    <location>
        <begin position="352"/>
        <end position="754"/>
    </location>
</feature>
<dbReference type="EMBL" id="CALLCH030000001">
    <property type="protein sequence ID" value="CAI4211099.1"/>
    <property type="molecule type" value="Genomic_DNA"/>
</dbReference>
<keyword evidence="17" id="KW-1185">Reference proteome</keyword>
<feature type="domain" description="Helicase Sen1 N-terminal" evidence="12">
    <location>
        <begin position="88"/>
        <end position="347"/>
    </location>
</feature>
<keyword evidence="7" id="KW-0862">Zinc</keyword>
<feature type="region of interest" description="Disordered" evidence="11">
    <location>
        <begin position="1671"/>
        <end position="1805"/>
    </location>
</feature>
<dbReference type="InterPro" id="IPR011332">
    <property type="entry name" value="Ribosomal_zn-bd"/>
</dbReference>
<evidence type="ECO:0000256" key="8">
    <source>
        <dbReference type="ARBA" id="ARBA00022840"/>
    </source>
</evidence>
<evidence type="ECO:0000313" key="16">
    <source>
        <dbReference type="EMBL" id="CAI4211099.1"/>
    </source>
</evidence>
<comment type="caution">
    <text evidence="16">The sequence shown here is derived from an EMBL/GenBank/DDBJ whole genome shotgun (WGS) entry which is preliminary data.</text>
</comment>
<dbReference type="CDD" id="cd18808">
    <property type="entry name" value="SF1_C_Upf1"/>
    <property type="match status" value="1"/>
</dbReference>
<accession>A0A9P1GV08</accession>
<evidence type="ECO:0000256" key="6">
    <source>
        <dbReference type="ARBA" id="ARBA00022806"/>
    </source>
</evidence>
<name>A0A9P1GV08_9PEZI</name>
<dbReference type="SUPFAM" id="SSF57829">
    <property type="entry name" value="Zn-binding ribosomal proteins"/>
    <property type="match status" value="1"/>
</dbReference>
<dbReference type="GO" id="GO:0005694">
    <property type="term" value="C:chromosome"/>
    <property type="evidence" value="ECO:0007669"/>
    <property type="project" value="UniProtKB-ARBA"/>
</dbReference>